<feature type="chain" id="PRO_5040191028" evidence="1">
    <location>
        <begin position="20"/>
        <end position="61"/>
    </location>
</feature>
<dbReference type="EMBL" id="MU155134">
    <property type="protein sequence ID" value="KAF9485631.1"/>
    <property type="molecule type" value="Genomic_DNA"/>
</dbReference>
<evidence type="ECO:0000313" key="2">
    <source>
        <dbReference type="EMBL" id="KAF9485631.1"/>
    </source>
</evidence>
<evidence type="ECO:0000256" key="1">
    <source>
        <dbReference type="SAM" id="SignalP"/>
    </source>
</evidence>
<keyword evidence="3" id="KW-1185">Reference proteome</keyword>
<evidence type="ECO:0000313" key="3">
    <source>
        <dbReference type="Proteomes" id="UP000807469"/>
    </source>
</evidence>
<protein>
    <submittedName>
        <fullName evidence="2">Uncharacterized protein</fullName>
    </submittedName>
</protein>
<dbReference type="OrthoDB" id="10429779at2759"/>
<dbReference type="AlphaFoldDB" id="A0A9P6CYT8"/>
<dbReference type="Proteomes" id="UP000807469">
    <property type="component" value="Unassembled WGS sequence"/>
</dbReference>
<name>A0A9P6CYT8_9AGAR</name>
<sequence length="61" mass="6989">MNLLKYLFPTLLLAVCSMAWTYPQCEFDSECPGKDQTCCYHRGTRGLPPALCMSRHRCSLM</sequence>
<accession>A0A9P6CYT8</accession>
<organism evidence="2 3">
    <name type="scientific">Pholiota conissans</name>
    <dbReference type="NCBI Taxonomy" id="109636"/>
    <lineage>
        <taxon>Eukaryota</taxon>
        <taxon>Fungi</taxon>
        <taxon>Dikarya</taxon>
        <taxon>Basidiomycota</taxon>
        <taxon>Agaricomycotina</taxon>
        <taxon>Agaricomycetes</taxon>
        <taxon>Agaricomycetidae</taxon>
        <taxon>Agaricales</taxon>
        <taxon>Agaricineae</taxon>
        <taxon>Strophariaceae</taxon>
        <taxon>Pholiota</taxon>
    </lineage>
</organism>
<feature type="signal peptide" evidence="1">
    <location>
        <begin position="1"/>
        <end position="19"/>
    </location>
</feature>
<keyword evidence="1" id="KW-0732">Signal</keyword>
<proteinExistence type="predicted"/>
<gene>
    <name evidence="2" type="ORF">BDN70DRAFT_870929</name>
</gene>
<reference evidence="2" key="1">
    <citation type="submission" date="2020-11" db="EMBL/GenBank/DDBJ databases">
        <authorList>
            <consortium name="DOE Joint Genome Institute"/>
            <person name="Ahrendt S."/>
            <person name="Riley R."/>
            <person name="Andreopoulos W."/>
            <person name="Labutti K."/>
            <person name="Pangilinan J."/>
            <person name="Ruiz-Duenas F.J."/>
            <person name="Barrasa J.M."/>
            <person name="Sanchez-Garcia M."/>
            <person name="Camarero S."/>
            <person name="Miyauchi S."/>
            <person name="Serrano A."/>
            <person name="Linde D."/>
            <person name="Babiker R."/>
            <person name="Drula E."/>
            <person name="Ayuso-Fernandez I."/>
            <person name="Pacheco R."/>
            <person name="Padilla G."/>
            <person name="Ferreira P."/>
            <person name="Barriuso J."/>
            <person name="Kellner H."/>
            <person name="Castanera R."/>
            <person name="Alfaro M."/>
            <person name="Ramirez L."/>
            <person name="Pisabarro A.G."/>
            <person name="Kuo A."/>
            <person name="Tritt A."/>
            <person name="Lipzen A."/>
            <person name="He G."/>
            <person name="Yan M."/>
            <person name="Ng V."/>
            <person name="Cullen D."/>
            <person name="Martin F."/>
            <person name="Rosso M.-N."/>
            <person name="Henrissat B."/>
            <person name="Hibbett D."/>
            <person name="Martinez A.T."/>
            <person name="Grigoriev I.V."/>
        </authorList>
    </citation>
    <scope>NUCLEOTIDE SEQUENCE</scope>
    <source>
        <strain evidence="2">CIRM-BRFM 674</strain>
    </source>
</reference>
<comment type="caution">
    <text evidence="2">The sequence shown here is derived from an EMBL/GenBank/DDBJ whole genome shotgun (WGS) entry which is preliminary data.</text>
</comment>